<dbReference type="EMBL" id="JAGYPF010000005">
    <property type="protein sequence ID" value="MBS4215472.1"/>
    <property type="molecule type" value="Genomic_DNA"/>
</dbReference>
<evidence type="ECO:0000256" key="2">
    <source>
        <dbReference type="SAM" id="MobiDB-lite"/>
    </source>
</evidence>
<reference evidence="4" key="1">
    <citation type="submission" date="2021-05" db="EMBL/GenBank/DDBJ databases">
        <title>Novel Bacillus species.</title>
        <authorList>
            <person name="Liu G."/>
        </authorList>
    </citation>
    <scope>NUCLEOTIDE SEQUENCE</scope>
    <source>
        <strain evidence="4">FJAT-49825</strain>
    </source>
</reference>
<protein>
    <submittedName>
        <fullName evidence="4">VanW family protein</fullName>
    </submittedName>
</protein>
<comment type="caution">
    <text evidence="4">The sequence shown here is derived from an EMBL/GenBank/DDBJ whole genome shotgun (WGS) entry which is preliminary data.</text>
</comment>
<dbReference type="InterPro" id="IPR011098">
    <property type="entry name" value="G5_dom"/>
</dbReference>
<feature type="domain" description="G5" evidence="3">
    <location>
        <begin position="305"/>
        <end position="385"/>
    </location>
</feature>
<feature type="region of interest" description="Disordered" evidence="2">
    <location>
        <begin position="380"/>
        <end position="438"/>
    </location>
</feature>
<dbReference type="Pfam" id="PF04294">
    <property type="entry name" value="VanW"/>
    <property type="match status" value="1"/>
</dbReference>
<gene>
    <name evidence="4" type="ORF">KHA99_23930</name>
</gene>
<evidence type="ECO:0000256" key="1">
    <source>
        <dbReference type="ARBA" id="ARBA00022729"/>
    </source>
</evidence>
<feature type="compositionally biased region" description="Low complexity" evidence="2">
    <location>
        <begin position="381"/>
        <end position="422"/>
    </location>
</feature>
<name>A0A942YWY4_9BACI</name>
<keyword evidence="1" id="KW-0732">Signal</keyword>
<organism evidence="4 5">
    <name type="scientific">Neobacillus rhizophilus</name>
    <dbReference type="NCBI Taxonomy" id="2833579"/>
    <lineage>
        <taxon>Bacteria</taxon>
        <taxon>Bacillati</taxon>
        <taxon>Bacillota</taxon>
        <taxon>Bacilli</taxon>
        <taxon>Bacillales</taxon>
        <taxon>Bacillaceae</taxon>
        <taxon>Neobacillus</taxon>
    </lineage>
</organism>
<keyword evidence="5" id="KW-1185">Reference proteome</keyword>
<sequence length="438" mass="48969">MRKNQQFIKLFVVLFFGTAFIFTFSHFGASAFGKLGNADGKYSDGTTIGSLDISGKTDSEAANMLEQKYVDWLKDTKFELQYSELSVPFDLNILQPDKETTINSIKDGQQNPVYIRINQTDVEDQLKILMPQINSKEIDLNKLKTDIEKTAAKFTTGTFTFNLANDYLLGGKKDLIVSESLLNLKDIPADLQTFVEKNPEIKIADGATFSMLEFAKNQKIEKSTVLSVIATGIYQTVLPTNFSIIDRNISSSLPDYAVLGFEAMVSPSQNTDFEFTNPNKSSYTIHLELNNNQLKVSLIGEKLLYNYKITKKDQQQLKPKTIVQYSPLLKTGKTMVKTEGADGIFVHVYRDIYQGEQYLKSDLIAKDYYPPVYRVEVHSLTGTQQGTPNSTTGSQTNTTLNSSTPTNPDGSQTTSTSITTQQDSDVEDLWGKPNEQPK</sequence>
<dbReference type="RefSeq" id="WP_213120005.1">
    <property type="nucleotide sequence ID" value="NZ_JAGYPF010000005.1"/>
</dbReference>
<dbReference type="InterPro" id="IPR052913">
    <property type="entry name" value="Glycopeptide_resist_protein"/>
</dbReference>
<dbReference type="InterPro" id="IPR007391">
    <property type="entry name" value="Vancomycin_resist_VanW"/>
</dbReference>
<dbReference type="SMART" id="SM01208">
    <property type="entry name" value="G5"/>
    <property type="match status" value="1"/>
</dbReference>
<evidence type="ECO:0000313" key="4">
    <source>
        <dbReference type="EMBL" id="MBS4215472.1"/>
    </source>
</evidence>
<evidence type="ECO:0000313" key="5">
    <source>
        <dbReference type="Proteomes" id="UP000679749"/>
    </source>
</evidence>
<proteinExistence type="predicted"/>
<evidence type="ECO:0000259" key="3">
    <source>
        <dbReference type="SMART" id="SM01208"/>
    </source>
</evidence>
<dbReference type="PANTHER" id="PTHR35788:SF1">
    <property type="entry name" value="EXPORTED PROTEIN"/>
    <property type="match status" value="1"/>
</dbReference>
<dbReference type="PANTHER" id="PTHR35788">
    <property type="entry name" value="EXPORTED PROTEIN-RELATED"/>
    <property type="match status" value="1"/>
</dbReference>
<dbReference type="Gene3D" id="2.20.230.10">
    <property type="entry name" value="Resuscitation-promoting factor rpfb"/>
    <property type="match status" value="1"/>
</dbReference>
<dbReference type="Proteomes" id="UP000679749">
    <property type="component" value="Unassembled WGS sequence"/>
</dbReference>
<dbReference type="Pfam" id="PF07501">
    <property type="entry name" value="G5"/>
    <property type="match status" value="1"/>
</dbReference>
<dbReference type="AlphaFoldDB" id="A0A942YWY4"/>
<accession>A0A942YWY4</accession>